<evidence type="ECO:0000256" key="13">
    <source>
        <dbReference type="SAM" id="MobiDB-lite"/>
    </source>
</evidence>
<dbReference type="PANTHER" id="PTHR12253">
    <property type="entry name" value="RH14732P"/>
    <property type="match status" value="1"/>
</dbReference>
<dbReference type="GO" id="GO:0005576">
    <property type="term" value="C:extracellular region"/>
    <property type="evidence" value="ECO:0007669"/>
    <property type="project" value="UniProtKB-SubCell"/>
</dbReference>
<dbReference type="PROSITE" id="PS00118">
    <property type="entry name" value="PA2_HIS"/>
    <property type="match status" value="1"/>
</dbReference>
<dbReference type="GO" id="GO:0004623">
    <property type="term" value="F:phospholipase A2 activity"/>
    <property type="evidence" value="ECO:0007669"/>
    <property type="project" value="UniProtKB-EC"/>
</dbReference>
<keyword evidence="7" id="KW-0378">Hydrolase</keyword>
<keyword evidence="9" id="KW-0442">Lipid degradation</keyword>
<dbReference type="EC" id="3.1.1.4" evidence="3"/>
<dbReference type="FunFam" id="1.20.90.10:FF:000002">
    <property type="entry name" value="Phospholipase A2 group III"/>
    <property type="match status" value="1"/>
</dbReference>
<dbReference type="InterPro" id="IPR016090">
    <property type="entry name" value="PLA2-like_dom"/>
</dbReference>
<dbReference type="InterPro" id="IPR036444">
    <property type="entry name" value="PLipase_A2_dom_sf"/>
</dbReference>
<evidence type="ECO:0000256" key="3">
    <source>
        <dbReference type="ARBA" id="ARBA00013278"/>
    </source>
</evidence>
<feature type="region of interest" description="Disordered" evidence="13">
    <location>
        <begin position="311"/>
        <end position="345"/>
    </location>
</feature>
<reference evidence="15" key="1">
    <citation type="submission" date="2022-08" db="UniProtKB">
        <authorList>
            <consortium name="EnsemblMetazoa"/>
        </authorList>
    </citation>
    <scope>IDENTIFICATION</scope>
    <source>
        <strain evidence="15">EBRO</strain>
    </source>
</reference>
<dbReference type="SUPFAM" id="SSF48619">
    <property type="entry name" value="Phospholipase A2, PLA2"/>
    <property type="match status" value="1"/>
</dbReference>
<feature type="region of interest" description="Disordered" evidence="13">
    <location>
        <begin position="153"/>
        <end position="175"/>
    </location>
</feature>
<evidence type="ECO:0000256" key="8">
    <source>
        <dbReference type="ARBA" id="ARBA00022837"/>
    </source>
</evidence>
<comment type="cofactor">
    <cofactor evidence="1">
        <name>Ca(2+)</name>
        <dbReference type="ChEBI" id="CHEBI:29108"/>
    </cofactor>
</comment>
<dbReference type="CDD" id="cd04704">
    <property type="entry name" value="PLA2_bee_venom_like"/>
    <property type="match status" value="1"/>
</dbReference>
<dbReference type="AlphaFoldDB" id="A0A182J9Z0"/>
<dbReference type="STRING" id="41427.A0A182J9Z0"/>
<dbReference type="VEuPathDB" id="VectorBase:AATE014142"/>
<evidence type="ECO:0000256" key="6">
    <source>
        <dbReference type="ARBA" id="ARBA00022723"/>
    </source>
</evidence>
<dbReference type="GO" id="GO:0046872">
    <property type="term" value="F:metal ion binding"/>
    <property type="evidence" value="ECO:0007669"/>
    <property type="project" value="UniProtKB-KW"/>
</dbReference>
<dbReference type="GO" id="GO:0006644">
    <property type="term" value="P:phospholipid metabolic process"/>
    <property type="evidence" value="ECO:0007669"/>
    <property type="project" value="InterPro"/>
</dbReference>
<dbReference type="GO" id="GO:0016042">
    <property type="term" value="P:lipid catabolic process"/>
    <property type="evidence" value="ECO:0007669"/>
    <property type="project" value="UniProtKB-KW"/>
</dbReference>
<protein>
    <recommendedName>
        <fullName evidence="4">Phospholipase A2</fullName>
        <ecNumber evidence="3">3.1.1.4</ecNumber>
    </recommendedName>
    <alternativeName>
        <fullName evidence="12">Phosphatidylcholine 2-acylhydrolase</fullName>
    </alternativeName>
</protein>
<evidence type="ECO:0000256" key="5">
    <source>
        <dbReference type="ARBA" id="ARBA00022525"/>
    </source>
</evidence>
<evidence type="ECO:0000256" key="2">
    <source>
        <dbReference type="ARBA" id="ARBA00004613"/>
    </source>
</evidence>
<keyword evidence="8" id="KW-0106">Calcium</keyword>
<evidence type="ECO:0000256" key="11">
    <source>
        <dbReference type="ARBA" id="ARBA00023157"/>
    </source>
</evidence>
<dbReference type="EnsemblMetazoa" id="AATE014142-RA">
    <property type="protein sequence ID" value="AATE014142-PA.1"/>
    <property type="gene ID" value="AATE014142"/>
</dbReference>
<evidence type="ECO:0000256" key="4">
    <source>
        <dbReference type="ARBA" id="ARBA00021721"/>
    </source>
</evidence>
<proteinExistence type="predicted"/>
<evidence type="ECO:0000256" key="12">
    <source>
        <dbReference type="ARBA" id="ARBA00029903"/>
    </source>
</evidence>
<evidence type="ECO:0000256" key="1">
    <source>
        <dbReference type="ARBA" id="ARBA00001913"/>
    </source>
</evidence>
<keyword evidence="11" id="KW-1015">Disulfide bond</keyword>
<name>A0A182J9Z0_ANOAO</name>
<evidence type="ECO:0000256" key="9">
    <source>
        <dbReference type="ARBA" id="ARBA00022963"/>
    </source>
</evidence>
<sequence length="465" mass="51039">MWRRLQAFRSVSACQSSTVAMYVLRCVVSLTSRPFLVVVLQSVLCALWALPLVSGSKTFKRNGTTPGLEQAAMSGGEVEGSYRASRDARSFGLAPFGLDSGGREEGFYGNNEFSLYPTQWSDITDDPGSQQIPTRGSELVRLVEGEFDQDVKSQPFTNQPFPHDHQEGTDGDDEGIRLFSTGQGEYDNANYQRELFGDPFAQGPMDSIDTVSDFPDSFDDGEVYEQRTNSHIPSSPNQSQEFVRGMLQRFGVSRQTAETVQSGEGGRPAGGGLSSSIQRLIPHRFRPHFVNTSKGLRNIPHQLNDGQLQLAPEDATSGSPTAGGQSNGAVGAAGGTNKQPGSSGTIGTLFNNFKRKLKAIYPGTVWCGDGNQAKSEDDIGFFYLTDSCCRAHDLCPITIAAGEQFNRLKNNGHFTRSHCDCDKKFYNCLKNANTLVSRQIGYTYFNLLKPQCFRHEHPKVDCTKR</sequence>
<organism evidence="15">
    <name type="scientific">Anopheles atroparvus</name>
    <name type="common">European mosquito</name>
    <dbReference type="NCBI Taxonomy" id="41427"/>
    <lineage>
        <taxon>Eukaryota</taxon>
        <taxon>Metazoa</taxon>
        <taxon>Ecdysozoa</taxon>
        <taxon>Arthropoda</taxon>
        <taxon>Hexapoda</taxon>
        <taxon>Insecta</taxon>
        <taxon>Pterygota</taxon>
        <taxon>Neoptera</taxon>
        <taxon>Endopterygota</taxon>
        <taxon>Diptera</taxon>
        <taxon>Nematocera</taxon>
        <taxon>Culicoidea</taxon>
        <taxon>Culicidae</taxon>
        <taxon>Anophelinae</taxon>
        <taxon>Anopheles</taxon>
    </lineage>
</organism>
<comment type="subcellular location">
    <subcellularLocation>
        <location evidence="2">Secreted</location>
    </subcellularLocation>
</comment>
<feature type="compositionally biased region" description="Polar residues" evidence="13">
    <location>
        <begin position="336"/>
        <end position="345"/>
    </location>
</feature>
<evidence type="ECO:0000256" key="7">
    <source>
        <dbReference type="ARBA" id="ARBA00022801"/>
    </source>
</evidence>
<evidence type="ECO:0000259" key="14">
    <source>
        <dbReference type="Pfam" id="PF05826"/>
    </source>
</evidence>
<feature type="compositionally biased region" description="Polar residues" evidence="13">
    <location>
        <begin position="316"/>
        <end position="328"/>
    </location>
</feature>
<dbReference type="GO" id="GO:0050482">
    <property type="term" value="P:arachidonate secretion"/>
    <property type="evidence" value="ECO:0007669"/>
    <property type="project" value="InterPro"/>
</dbReference>
<evidence type="ECO:0000313" key="15">
    <source>
        <dbReference type="EnsemblMetazoa" id="AATE014142-PA.1"/>
    </source>
</evidence>
<accession>A0A182J9Z0</accession>
<keyword evidence="6" id="KW-0479">Metal-binding</keyword>
<keyword evidence="5" id="KW-0964">Secreted</keyword>
<evidence type="ECO:0000256" key="10">
    <source>
        <dbReference type="ARBA" id="ARBA00023098"/>
    </source>
</evidence>
<dbReference type="Pfam" id="PF05826">
    <property type="entry name" value="Phospholip_A2_2"/>
    <property type="match status" value="1"/>
</dbReference>
<feature type="domain" description="Phospholipase A2-like central" evidence="14">
    <location>
        <begin position="360"/>
        <end position="455"/>
    </location>
</feature>
<dbReference type="Gene3D" id="1.20.90.10">
    <property type="entry name" value="Phospholipase A2 domain"/>
    <property type="match status" value="1"/>
</dbReference>
<dbReference type="InterPro" id="IPR033113">
    <property type="entry name" value="PLA2_histidine"/>
</dbReference>
<keyword evidence="10" id="KW-0443">Lipid metabolism</keyword>